<dbReference type="Proteomes" id="UP001575652">
    <property type="component" value="Unassembled WGS sequence"/>
</dbReference>
<dbReference type="SUPFAM" id="SSF50475">
    <property type="entry name" value="FMN-binding split barrel"/>
    <property type="match status" value="1"/>
</dbReference>
<dbReference type="InterPro" id="IPR012349">
    <property type="entry name" value="Split_barrel_FMN-bd"/>
</dbReference>
<dbReference type="Pfam" id="PF12900">
    <property type="entry name" value="Pyridox_ox_2"/>
    <property type="match status" value="1"/>
</dbReference>
<reference evidence="1 2" key="1">
    <citation type="submission" date="2024-09" db="EMBL/GenBank/DDBJ databases">
        <authorList>
            <person name="Salinas-Garcia M.A."/>
            <person name="Prieme A."/>
        </authorList>
    </citation>
    <scope>NUCLEOTIDE SEQUENCE [LARGE SCALE GENOMIC DNA]</scope>
    <source>
        <strain evidence="1 2">DSM 21081</strain>
    </source>
</reference>
<gene>
    <name evidence="1" type="ORF">ACETWP_05315</name>
</gene>
<dbReference type="Gene3D" id="2.30.110.10">
    <property type="entry name" value="Electron Transport, Fmn-binding Protein, Chain A"/>
    <property type="match status" value="1"/>
</dbReference>
<keyword evidence="2" id="KW-1185">Reference proteome</keyword>
<evidence type="ECO:0000313" key="2">
    <source>
        <dbReference type="Proteomes" id="UP001575652"/>
    </source>
</evidence>
<accession>A0ABV4UK81</accession>
<dbReference type="InterPro" id="IPR024747">
    <property type="entry name" value="Pyridox_Oxase-rel"/>
</dbReference>
<protein>
    <submittedName>
        <fullName evidence="1">Pyridoxamine 5'-phosphate oxidase family protein</fullName>
    </submittedName>
</protein>
<organism evidence="1 2">
    <name type="scientific">Arthrobacter halodurans</name>
    <dbReference type="NCBI Taxonomy" id="516699"/>
    <lineage>
        <taxon>Bacteria</taxon>
        <taxon>Bacillati</taxon>
        <taxon>Actinomycetota</taxon>
        <taxon>Actinomycetes</taxon>
        <taxon>Micrococcales</taxon>
        <taxon>Micrococcaceae</taxon>
        <taxon>Arthrobacter</taxon>
    </lineage>
</organism>
<proteinExistence type="predicted"/>
<comment type="caution">
    <text evidence="1">The sequence shown here is derived from an EMBL/GenBank/DDBJ whole genome shotgun (WGS) entry which is preliminary data.</text>
</comment>
<dbReference type="EMBL" id="JBHDLJ010000003">
    <property type="protein sequence ID" value="MFB0834003.1"/>
    <property type="molecule type" value="Genomic_DNA"/>
</dbReference>
<evidence type="ECO:0000313" key="1">
    <source>
        <dbReference type="EMBL" id="MFB0834003.1"/>
    </source>
</evidence>
<sequence>MTTPPTPPPKVEVLPAHECWTYLRGETVGRLGVTVDGTPQVFPINYVVDHGSLVFRTAPGTKLTALLSGRPVALETDGVAADTGDAWSVMATATAEPIERIEDVLDSAALELFPWQEGQKDHFIRLVVGEVSGRRFAVAPKSAWSNEADAPRAASE</sequence>
<dbReference type="RefSeq" id="WP_373971175.1">
    <property type="nucleotide sequence ID" value="NZ_JBHDLJ010000003.1"/>
</dbReference>
<name>A0ABV4UK81_9MICC</name>